<evidence type="ECO:0000313" key="2">
    <source>
        <dbReference type="Proteomes" id="UP001060085"/>
    </source>
</evidence>
<keyword evidence="2" id="KW-1185">Reference proteome</keyword>
<sequence length="150" mass="17681">MDATYKKNKYNMPLLEVVRMTPTGKNFTVATVFMCNEHATTYKWFIQNWKNVVGGGNCGFRVVTNFLLGDENQWLEVRRRMSYYLQHHINMYVSLFGSVERVYELIKKTWFMVCYWLSSTDARWMPVASIAGPMTISSRYVSQWMGRTLL</sequence>
<accession>A0ACC0ASJ9</accession>
<reference evidence="2" key="1">
    <citation type="journal article" date="2023" name="Nat. Plants">
        <title>Single-cell RNA sequencing provides a high-resolution roadmap for understanding the multicellular compartmentation of specialized metabolism.</title>
        <authorList>
            <person name="Sun S."/>
            <person name="Shen X."/>
            <person name="Li Y."/>
            <person name="Li Y."/>
            <person name="Wang S."/>
            <person name="Li R."/>
            <person name="Zhang H."/>
            <person name="Shen G."/>
            <person name="Guo B."/>
            <person name="Wei J."/>
            <person name="Xu J."/>
            <person name="St-Pierre B."/>
            <person name="Chen S."/>
            <person name="Sun C."/>
        </authorList>
    </citation>
    <scope>NUCLEOTIDE SEQUENCE [LARGE SCALE GENOMIC DNA]</scope>
</reference>
<organism evidence="1 2">
    <name type="scientific">Catharanthus roseus</name>
    <name type="common">Madagascar periwinkle</name>
    <name type="synonym">Vinca rosea</name>
    <dbReference type="NCBI Taxonomy" id="4058"/>
    <lineage>
        <taxon>Eukaryota</taxon>
        <taxon>Viridiplantae</taxon>
        <taxon>Streptophyta</taxon>
        <taxon>Embryophyta</taxon>
        <taxon>Tracheophyta</taxon>
        <taxon>Spermatophyta</taxon>
        <taxon>Magnoliopsida</taxon>
        <taxon>eudicotyledons</taxon>
        <taxon>Gunneridae</taxon>
        <taxon>Pentapetalae</taxon>
        <taxon>asterids</taxon>
        <taxon>lamiids</taxon>
        <taxon>Gentianales</taxon>
        <taxon>Apocynaceae</taxon>
        <taxon>Rauvolfioideae</taxon>
        <taxon>Vinceae</taxon>
        <taxon>Catharanthinae</taxon>
        <taxon>Catharanthus</taxon>
    </lineage>
</organism>
<protein>
    <submittedName>
        <fullName evidence="1">Uncharacterized protein</fullName>
    </submittedName>
</protein>
<dbReference type="EMBL" id="CM044705">
    <property type="protein sequence ID" value="KAI5663606.1"/>
    <property type="molecule type" value="Genomic_DNA"/>
</dbReference>
<comment type="caution">
    <text evidence="1">The sequence shown here is derived from an EMBL/GenBank/DDBJ whole genome shotgun (WGS) entry which is preliminary data.</text>
</comment>
<proteinExistence type="predicted"/>
<dbReference type="Proteomes" id="UP001060085">
    <property type="component" value="Linkage Group LG05"/>
</dbReference>
<evidence type="ECO:0000313" key="1">
    <source>
        <dbReference type="EMBL" id="KAI5663606.1"/>
    </source>
</evidence>
<gene>
    <name evidence="1" type="ORF">M9H77_22929</name>
</gene>
<name>A0ACC0ASJ9_CATRO</name>